<dbReference type="InterPro" id="IPR001763">
    <property type="entry name" value="Rhodanese-like_dom"/>
</dbReference>
<dbReference type="AlphaFoldDB" id="M1PLI2"/>
<feature type="domain" description="Rhodanese" evidence="1">
    <location>
        <begin position="1"/>
        <end position="32"/>
    </location>
</feature>
<dbReference type="HOGENOM" id="CLU_1765034_0_0_7"/>
<name>M1PLI2_DESSD</name>
<dbReference type="eggNOG" id="COG0607">
    <property type="taxonomic scope" value="Bacteria"/>
</dbReference>
<dbReference type="OrthoDB" id="5420998at2"/>
<dbReference type="InterPro" id="IPR036873">
    <property type="entry name" value="Rhodanese-like_dom_sf"/>
</dbReference>
<evidence type="ECO:0000313" key="3">
    <source>
        <dbReference type="Proteomes" id="UP000011721"/>
    </source>
</evidence>
<protein>
    <recommendedName>
        <fullName evidence="1">Rhodanese domain-containing protein</fullName>
    </recommendedName>
</protein>
<dbReference type="Proteomes" id="UP000011721">
    <property type="component" value="Chromosome"/>
</dbReference>
<sequence>MAVAIKAKGFTNIKIYNGGLKDWIQSGNPTESIETLPEATVQFIDVNQLRMLLSEADKTNCMDKNGKPLLTLIDFRSSNSDSIKKGADKYRIATKCHTISALLDEFIDNNSLIESIPLEGLTISISETGNRDTFLIRYLSKCCRPDIRGLKYGMRSWIKAGYPVEKTAHSDTN</sequence>
<keyword evidence="3" id="KW-1185">Reference proteome</keyword>
<dbReference type="RefSeq" id="WP_015403022.1">
    <property type="nucleotide sequence ID" value="NC_020304.1"/>
</dbReference>
<organism evidence="2 3">
    <name type="scientific">Desulfocapsa sulfexigens (strain DSM 10523 / SB164P1)</name>
    <dbReference type="NCBI Taxonomy" id="1167006"/>
    <lineage>
        <taxon>Bacteria</taxon>
        <taxon>Pseudomonadati</taxon>
        <taxon>Thermodesulfobacteriota</taxon>
        <taxon>Desulfobulbia</taxon>
        <taxon>Desulfobulbales</taxon>
        <taxon>Desulfocapsaceae</taxon>
        <taxon>Desulfocapsa</taxon>
    </lineage>
</organism>
<reference evidence="3" key="1">
    <citation type="journal article" date="2013" name="Stand. Genomic Sci.">
        <title>Complete genome sequence of Desulfocapsa sulfexigens, a marine deltaproteobacterium specialized in disproportionating inorganic sulfur compounds.</title>
        <authorList>
            <person name="Finster K.W."/>
            <person name="Kjeldsen K.U."/>
            <person name="Kube M."/>
            <person name="Reinhardt R."/>
            <person name="Mussmann M."/>
            <person name="Amann R."/>
            <person name="Schreiber L."/>
        </authorList>
    </citation>
    <scope>NUCLEOTIDE SEQUENCE [LARGE SCALE GENOMIC DNA]</scope>
    <source>
        <strain evidence="3">DSM 10523 / SB164P1</strain>
    </source>
</reference>
<proteinExistence type="predicted"/>
<dbReference type="PROSITE" id="PS50206">
    <property type="entry name" value="RHODANESE_3"/>
    <property type="match status" value="2"/>
</dbReference>
<dbReference type="STRING" id="1167006.UWK_00748"/>
<dbReference type="SUPFAM" id="SSF52821">
    <property type="entry name" value="Rhodanese/Cell cycle control phosphatase"/>
    <property type="match status" value="2"/>
</dbReference>
<feature type="domain" description="Rhodanese" evidence="1">
    <location>
        <begin position="127"/>
        <end position="166"/>
    </location>
</feature>
<evidence type="ECO:0000313" key="2">
    <source>
        <dbReference type="EMBL" id="AGF77326.1"/>
    </source>
</evidence>
<dbReference type="KEGG" id="dsf:UWK_00748"/>
<gene>
    <name evidence="2" type="ordered locus">UWK_00748</name>
</gene>
<evidence type="ECO:0000259" key="1">
    <source>
        <dbReference type="PROSITE" id="PS50206"/>
    </source>
</evidence>
<dbReference type="Gene3D" id="3.40.250.10">
    <property type="entry name" value="Rhodanese-like domain"/>
    <property type="match status" value="2"/>
</dbReference>
<accession>M1PLI2</accession>
<dbReference type="EMBL" id="CP003985">
    <property type="protein sequence ID" value="AGF77326.1"/>
    <property type="molecule type" value="Genomic_DNA"/>
</dbReference>